<feature type="region of interest" description="Disordered" evidence="12">
    <location>
        <begin position="3610"/>
        <end position="3629"/>
    </location>
</feature>
<dbReference type="SMART" id="SM00429">
    <property type="entry name" value="IPT"/>
    <property type="match status" value="3"/>
</dbReference>
<dbReference type="InterPro" id="IPR006626">
    <property type="entry name" value="PbH1"/>
</dbReference>
<evidence type="ECO:0000313" key="17">
    <source>
        <dbReference type="Proteomes" id="UP000785679"/>
    </source>
</evidence>
<dbReference type="SUPFAM" id="SSF51126">
    <property type="entry name" value="Pectin lyase-like"/>
    <property type="match status" value="2"/>
</dbReference>
<dbReference type="Pfam" id="PF01833">
    <property type="entry name" value="TIG"/>
    <property type="match status" value="5"/>
</dbReference>
<feature type="domain" description="PA14" evidence="15">
    <location>
        <begin position="410"/>
        <end position="566"/>
    </location>
</feature>
<dbReference type="InterPro" id="IPR014756">
    <property type="entry name" value="Ig_E-set"/>
</dbReference>
<evidence type="ECO:0000256" key="12">
    <source>
        <dbReference type="SAM" id="MobiDB-lite"/>
    </source>
</evidence>
<protein>
    <recommendedName>
        <fullName evidence="18">Fibrocystin-L</fullName>
    </recommendedName>
</protein>
<dbReference type="EMBL" id="RRYP01000029">
    <property type="protein sequence ID" value="TNV88211.1"/>
    <property type="molecule type" value="Genomic_DNA"/>
</dbReference>
<dbReference type="Proteomes" id="UP000785679">
    <property type="component" value="Unassembled WGS sequence"/>
</dbReference>
<proteinExistence type="predicted"/>
<dbReference type="InterPro" id="IPR039448">
    <property type="entry name" value="Beta_helix"/>
</dbReference>
<dbReference type="InterPro" id="IPR002909">
    <property type="entry name" value="IPT_dom"/>
</dbReference>
<gene>
    <name evidence="16" type="ORF">FGO68_gene8985</name>
</gene>
<dbReference type="Pfam" id="PF13229">
    <property type="entry name" value="Beta_helix"/>
    <property type="match status" value="1"/>
</dbReference>
<dbReference type="Gene3D" id="2.60.120.1560">
    <property type="match status" value="1"/>
</dbReference>
<dbReference type="PROSITE" id="PS51820">
    <property type="entry name" value="PA14"/>
    <property type="match status" value="1"/>
</dbReference>
<keyword evidence="4" id="KW-1003">Cell membrane</keyword>
<dbReference type="PROSITE" id="PS51484">
    <property type="entry name" value="G8"/>
    <property type="match status" value="2"/>
</dbReference>
<evidence type="ECO:0000259" key="14">
    <source>
        <dbReference type="PROSITE" id="PS51484"/>
    </source>
</evidence>
<comment type="subcellular location">
    <subcellularLocation>
        <location evidence="2">Cell membrane</location>
    </subcellularLocation>
    <subcellularLocation>
        <location evidence="3">Cell projection</location>
    </subcellularLocation>
    <subcellularLocation>
        <location evidence="1">Membrane</location>
        <topology evidence="1">Single-pass membrane protein</topology>
    </subcellularLocation>
</comment>
<evidence type="ECO:0000256" key="11">
    <source>
        <dbReference type="ARBA" id="ARBA00023273"/>
    </source>
</evidence>
<sequence>MHLNDQPIYLKQFLYNLLYKWAKLIRMQVQSKSFSNNYNISQLIQLDCSTASLSSMLKRNDLTQASLGILLLLMATSINGGEVGITPMLSGIGYYEMVDKRGIEGASFAGGTEVVFYGQGMSHTPTSMSAIFSNANMGSNEAGPPKDQDVAFSSHTDGGKLKYSTPSLMDIHGRPAEAFNQFTEVIYNVSLIDYDSMTQQLNGLQCGYPSPFQWCQIKYSRSYTPQLYYLMPPVIYSDSETSFWIDPRSAQNKKSTVFPEFPFTEVKLNGYHVNFEGFLEEDTVIPTYTKSNIRGYMGAVTPNKSVEVEFRYRVGYAQHYEQSMIRCSFDNQTCYKAKALGRIDAINVTSGYTTGSQLIRVDGYGFNTDPENITAIIDGSLCKVQTTDLHYFTCITSPKEVPSTSPGYFAGQHGLRKKFYNISSSNWFDYTSLYKFPFNESLGIELEGATKLKDGYYAMIYHGYFKAPISGRYRFYMSCDDNCRLYLGNTPLDPTSSQLILASDDWAPHRDYFKINMKKTTEWQTLEKDQFYYIELRHLQYGGGDHATVSVEIEDPNAVEGHHHSMREIQRLQFGQVNNRDSMNVTIVNPDGLGFYLFFQNPKDSIMWQSQYLTTNMSANDFNNNMKNFYINVWSSIISVTRTMYDASGEITTDVMLSKKTVFTVKLMKSITQASTNFIRVQSNSKATISITLPKNYQISDTPVTGSFKLKCVMPDGTWNQTVDMTSMLGLSNIITNIHNACPFYREKFELWEGPTYTYLDDGRDLLIRFRNLNMDIPQWEILSSTSNPLQGNEIYLNSTTWIPYSSQNLFYEPVPYEFLYTNETIPQVIVSVNGVEAVCTTLNCGYEYKEPLSVITGYSLDGQMLTIEGEGLTSDIQSITLGGVQCQDILFESDQLITCTLTQVAGSWRPILITKNGMIPLNTEDSIEVSLTITSIEPTTSLNPFGGTQLTITGANLPQSTSDISVTFEDGTICEIESVSSTIVTCVTEEFTEGFTNGYINVTVNGKSDTSVSVSTSNGPAFVSAIEPSSVNPVLKSIIKFTVEDFTGTLDKNDLIVSFTQFKDPSITYFSNVIEVGIEDEATNIQYFKIKFGGAESGTYTPKIRSKTYGRFDASQISLVTEGKVLDFNPKKGSIHGGTLITIDGINFSNDTLDNPVKIGYTDCMVESSTPTQIKCRTDPYINEEDATEDFIVFLKTYEEAKCLASPCTFEWVKTGLPTISDYSVEYDETLNDYVVTLIGTYFGATTTNTQFYIDEVEQTIISASDTELKVQIIYIETQQTLNVDIYLPIGIPDGIEALTTTTGISVTPKLLSINVNAGSPGGTLITAYVKGVGTLTSGVTLTTSTNYDICQSVKMLKYGDFQCKTKQMTIGATSFKLKVGSTSYSCSGSNGECNYETQTTFPSISTATATDSYSIQFTGTGFTTLSGFEALVSFLNIEADSVIVNSDTDLVATFTNGIPIGNGVVPQLSFSEASSNITHWALNSATVTNTVSSTIQIESSVQCSFAGGCSLKINQPGLIQNLLNDTSSNAIRICGQVCTPQPSLSDAASLSCALPPLATTKSVTDFTIIGESYLYGTPFSSLAAQTLSVWDGSHQNGWTDTAKNCYFGTAFKTGYIGVINEVKYFMSRFTKVDFVGKLRFEGAQSSAGPWETIFTVGQEIHEGWNYHNYDSGKELKYRYYRFFGTGTGSCIVGEVSLRGYEVIDDTNEDYTCSAKLILNGISVADISGSITYKSSLTPLLEQINPRFGSVVGGEEVTFTGSNFPPEAGIYTILIDGRNCAVQSVTATEIRCTTSKRSGLYPNPTLSIYAEGFGYVATQGLLFRYVNYWSQDVTWGGEFAPTTGDMVYVPKGLHLLVDVDSTPVLSAVVVEGSLIFPPDSDPEHLRSFDAHYVLVRSGYFEAGTEDFPYTSKLQITMHSKRFDPELPIFGNKVIAMYNGVLDMHGITRNPAWTMLENTIEEGSRQLTLIRDIDWKVGERIVVAPTGYYNFEAEERVITAVDNSNPDKPIITVNEPFYHKHFGEVQWFDDDFIEMRAEVGLLTRNILYRGDPETSARNEYGAHIMVHSNGMETLTARIEYVEFFNVGQAFQLGRYPIHFHLIGAVHNSYIKGNAIHQSYNRACTIHGVHYLRIIQNVAYNTKGHTFFIEDAAETHNYLEGNLAIWTKKSWSLLNSDQTPASFWITHPDNIFRGNHAAGSDNYGFWFDTKPNPTGPSFDPNVCPENSPLGEFTNNVAHSNGRYGLRLFHNLNPRQFPCKEIVYDPTNTTDPYWQNPLITARFINFTSYKNQRNGAIAFDVGDVRLENFKVADNLLAGIEFEKTLNITNGTGVHIYNALIVGRSKNADELTNTTDSRGIIGSRTENFYVNKVRFYGFDVGDKAAIAACSHCFSPPSTDSGARTASFSNLHFDPATVTRKIRYQEPWRDIYFDIDGSLTGLGPGSWATPYWRHNHQPECQKRLAEYDGLICNSSVQVRRVVFYKYLPNYFENMDMKIIQWDGVDSMDNQTLASYKASVDNYSIVPFKMKMEPNNAWAMPFVTGYRYKVHWQWGLDFTQMSVNLSEWWQPGDRGITYVHNFTDVRAKVEFVSGGESVGNGTLLSQDGSVLQTGANVVYNDTANRQIQFLINGKNTSRKMLSLQTYRCVGPCDGGATTVVVESNIKYWSNATSWPSGKVPAQGEDIVIEAGKNYVYDLAESPIYNYIQINGRVTFLESSPKLHLRAHYILVRAGEFLIGNQTHPFKGEAMITLFGNKDTQSIVFDNAIEAGNKVLANTNLMAFYGKHRVNRARLLQTANPGDTILFIEPGLSWLPGEQVGIIPTRIMWYEGDYRMVKSYDNSTGRLELTEGVEYYHWGAEESTGAEYSGVDMRGEIVLLSRNIKIRANDTDRWGCQVLTSSFIEGNGESRDGKTFLDHVEIFNCSQYDTFHGAVRFEISWGKWSNISNCAIHHGYGYGVQIMQSGHVYFQNNIVYGFTRFGINIGSSSNITIDGNFISRIDARAGILTALLGDTQGAVVGCAKEPGDFCNDIFIINNIASGVQAAGVDTTGFVQNGHQCGDYSKPYFRNNLAHSIEGTGSIIFRGGNSKDLDKCIEGSYFVAYKCAGAGMVSNQYTNGIIFSHLIMIDNAFGVSADIGVEGLDQFARLKNITFYGETEVRDCEIQGVCQMGGAWKNNGCVDRAAIMPSSYADHHKTPLIGGVPYFPQYKIKGDGSFGGHTIYENITFKNYKEEYNWCGSDQRIFRLNPFNSDYYPRTYLNNVRFHNVGQNALAYLFTPPNEWAVLDDCGQFPCTGPNNVLIWLDKVTYSGQITPLKTASEFMIISGNDENSGGFDNCFKVAAWNGYYCENDQLALLTFDSQDDDRQTRLVSPVVVMSKNLTSRNVLNTFMDHAWDGFYTSMKRTSRFPTLLQGGANMYYNITFTGTPPQKLLFNLRADYTSVIIQIRYPKPGAYIVQDYRGNEIKANGWDSSISGPATIRSKQCGENRYVGIVNTLEFYLSPLCNISIVPIDSIQTSVRLNWTVNEFYSAGGTTKFQDRIAASLGIKPANIKIVSVYQGSVFVDFQIQDDASGSVSKVGGLKNVQTSLTTILTSGKVDLGAPILSVSVTTIGASSSSSSSNSSTSSLTSQNQSTGKVPVQPVYINNTIIQVSTQSDGSGKDNTILVIAVLASIVGLLLISGAGYFAYTKFKRIPSVTLEVVNQSTTRNEINSPSVMGGMSPDFEGDILEAQYHPGENLDLILGRGLKKANEGDDLADEEVVQKAGSEVDTHMYGSFDKVANE</sequence>
<dbReference type="CDD" id="cd00102">
    <property type="entry name" value="IPT"/>
    <property type="match status" value="1"/>
</dbReference>
<organism evidence="16 17">
    <name type="scientific">Halteria grandinella</name>
    <dbReference type="NCBI Taxonomy" id="5974"/>
    <lineage>
        <taxon>Eukaryota</taxon>
        <taxon>Sar</taxon>
        <taxon>Alveolata</taxon>
        <taxon>Ciliophora</taxon>
        <taxon>Intramacronucleata</taxon>
        <taxon>Spirotrichea</taxon>
        <taxon>Stichotrichia</taxon>
        <taxon>Sporadotrichida</taxon>
        <taxon>Halteriidae</taxon>
        <taxon>Halteria</taxon>
    </lineage>
</organism>
<evidence type="ECO:0000256" key="13">
    <source>
        <dbReference type="SAM" id="Phobius"/>
    </source>
</evidence>
<dbReference type="Pfam" id="PF24606">
    <property type="entry name" value="CEMIP_beta-hel"/>
    <property type="match status" value="1"/>
</dbReference>
<dbReference type="Gene3D" id="2.60.40.10">
    <property type="entry name" value="Immunoglobulins"/>
    <property type="match status" value="3"/>
</dbReference>
<evidence type="ECO:0000256" key="6">
    <source>
        <dbReference type="ARBA" id="ARBA00022729"/>
    </source>
</evidence>
<evidence type="ECO:0000313" key="16">
    <source>
        <dbReference type="EMBL" id="TNV88211.1"/>
    </source>
</evidence>
<dbReference type="InterPro" id="IPR012334">
    <property type="entry name" value="Pectin_lyas_fold"/>
</dbReference>
<dbReference type="InterPro" id="IPR019316">
    <property type="entry name" value="G8_domain"/>
</dbReference>
<dbReference type="Pfam" id="PF10162">
    <property type="entry name" value="G8"/>
    <property type="match status" value="2"/>
</dbReference>
<dbReference type="GO" id="GO:0042995">
    <property type="term" value="C:cell projection"/>
    <property type="evidence" value="ECO:0007669"/>
    <property type="project" value="UniProtKB-SubCell"/>
</dbReference>
<evidence type="ECO:0008006" key="18">
    <source>
        <dbReference type="Google" id="ProtNLM"/>
    </source>
</evidence>
<evidence type="ECO:0000256" key="10">
    <source>
        <dbReference type="ARBA" id="ARBA00023180"/>
    </source>
</evidence>
<dbReference type="SUPFAM" id="SSF81296">
    <property type="entry name" value="E set domains"/>
    <property type="match status" value="4"/>
</dbReference>
<evidence type="ECO:0000256" key="5">
    <source>
        <dbReference type="ARBA" id="ARBA00022692"/>
    </source>
</evidence>
<comment type="caution">
    <text evidence="16">The sequence shown here is derived from an EMBL/GenBank/DDBJ whole genome shotgun (WGS) entry which is preliminary data.</text>
</comment>
<dbReference type="Pfam" id="PF07691">
    <property type="entry name" value="PA14"/>
    <property type="match status" value="1"/>
</dbReference>
<dbReference type="InterPro" id="IPR013783">
    <property type="entry name" value="Ig-like_fold"/>
</dbReference>
<dbReference type="GO" id="GO:0005886">
    <property type="term" value="C:plasma membrane"/>
    <property type="evidence" value="ECO:0007669"/>
    <property type="project" value="UniProtKB-SubCell"/>
</dbReference>
<dbReference type="PANTHER" id="PTHR46769:SF2">
    <property type="entry name" value="FIBROCYSTIN-L ISOFORM 2 PRECURSOR-RELATED"/>
    <property type="match status" value="1"/>
</dbReference>
<evidence type="ECO:0000259" key="15">
    <source>
        <dbReference type="PROSITE" id="PS51820"/>
    </source>
</evidence>
<dbReference type="InterPro" id="IPR055401">
    <property type="entry name" value="CEMIP_beta-hel_dom"/>
</dbReference>
<dbReference type="Gene3D" id="2.160.20.10">
    <property type="entry name" value="Single-stranded right-handed beta-helix, Pectin lyase-like"/>
    <property type="match status" value="2"/>
</dbReference>
<feature type="transmembrane region" description="Helical" evidence="13">
    <location>
        <begin position="3659"/>
        <end position="3682"/>
    </location>
</feature>
<evidence type="ECO:0000256" key="1">
    <source>
        <dbReference type="ARBA" id="ARBA00004167"/>
    </source>
</evidence>
<reference evidence="16" key="1">
    <citation type="submission" date="2019-06" db="EMBL/GenBank/DDBJ databases">
        <authorList>
            <person name="Zheng W."/>
        </authorList>
    </citation>
    <scope>NUCLEOTIDE SEQUENCE</scope>
    <source>
        <strain evidence="16">QDHG01</strain>
    </source>
</reference>
<feature type="domain" description="G8" evidence="14">
    <location>
        <begin position="2667"/>
        <end position="2792"/>
    </location>
</feature>
<keyword evidence="11" id="KW-0966">Cell projection</keyword>
<dbReference type="InterPro" id="IPR011050">
    <property type="entry name" value="Pectin_lyase_fold/virulence"/>
</dbReference>
<dbReference type="Gene3D" id="2.60.120.260">
    <property type="entry name" value="Galactose-binding domain-like"/>
    <property type="match status" value="1"/>
</dbReference>
<evidence type="ECO:0000256" key="2">
    <source>
        <dbReference type="ARBA" id="ARBA00004236"/>
    </source>
</evidence>
<dbReference type="OrthoDB" id="446578at2759"/>
<keyword evidence="7" id="KW-0677">Repeat</keyword>
<feature type="domain" description="G8" evidence="14">
    <location>
        <begin position="1834"/>
        <end position="1958"/>
    </location>
</feature>
<keyword evidence="9 13" id="KW-0472">Membrane</keyword>
<keyword evidence="10" id="KW-0325">Glycoprotein</keyword>
<dbReference type="InterPro" id="IPR011658">
    <property type="entry name" value="PA14_dom"/>
</dbReference>
<name>A0A8J8PA31_HALGN</name>
<dbReference type="SMART" id="SM00710">
    <property type="entry name" value="PbH1"/>
    <property type="match status" value="8"/>
</dbReference>
<dbReference type="InterPro" id="IPR052387">
    <property type="entry name" value="Fibrocystin"/>
</dbReference>
<keyword evidence="17" id="KW-1185">Reference proteome</keyword>
<accession>A0A8J8PA31</accession>
<dbReference type="CDD" id="cd00603">
    <property type="entry name" value="IPT_PCSR"/>
    <property type="match status" value="3"/>
</dbReference>
<keyword evidence="8 13" id="KW-1133">Transmembrane helix</keyword>
<evidence type="ECO:0000256" key="4">
    <source>
        <dbReference type="ARBA" id="ARBA00022475"/>
    </source>
</evidence>
<evidence type="ECO:0000256" key="9">
    <source>
        <dbReference type="ARBA" id="ARBA00023136"/>
    </source>
</evidence>
<dbReference type="SMART" id="SM01225">
    <property type="entry name" value="G8"/>
    <property type="match status" value="2"/>
</dbReference>
<keyword evidence="6" id="KW-0732">Signal</keyword>
<evidence type="ECO:0000256" key="8">
    <source>
        <dbReference type="ARBA" id="ARBA00022989"/>
    </source>
</evidence>
<keyword evidence="5 13" id="KW-0812">Transmembrane</keyword>
<dbReference type="SUPFAM" id="SSF56988">
    <property type="entry name" value="Anthrax protective antigen"/>
    <property type="match status" value="1"/>
</dbReference>
<dbReference type="InterPro" id="IPR037524">
    <property type="entry name" value="PA14/GLEYA"/>
</dbReference>
<dbReference type="PANTHER" id="PTHR46769">
    <property type="entry name" value="POLYCYSTIC KIDNEY AND HEPATIC DISEASE 1 (AUTOSOMAL RECESSIVE)-LIKE 1"/>
    <property type="match status" value="1"/>
</dbReference>
<evidence type="ECO:0000256" key="7">
    <source>
        <dbReference type="ARBA" id="ARBA00022737"/>
    </source>
</evidence>
<evidence type="ECO:0000256" key="3">
    <source>
        <dbReference type="ARBA" id="ARBA00004316"/>
    </source>
</evidence>